<evidence type="ECO:0000256" key="9">
    <source>
        <dbReference type="RuleBase" id="RU003691"/>
    </source>
</evidence>
<keyword evidence="5" id="KW-0521">NADP</keyword>
<dbReference type="Gene3D" id="3.30.390.30">
    <property type="match status" value="1"/>
</dbReference>
<keyword evidence="3 9" id="KW-0285">Flavoprotein</keyword>
<dbReference type="GeneID" id="81124049"/>
<evidence type="ECO:0000256" key="5">
    <source>
        <dbReference type="ARBA" id="ARBA00022857"/>
    </source>
</evidence>
<dbReference type="GO" id="GO:0016491">
    <property type="term" value="F:oxidoreductase activity"/>
    <property type="evidence" value="ECO:0007669"/>
    <property type="project" value="UniProtKB-KW"/>
</dbReference>
<dbReference type="PROSITE" id="PS00076">
    <property type="entry name" value="PYRIDINE_REDOX_1"/>
    <property type="match status" value="1"/>
</dbReference>
<comment type="similarity">
    <text evidence="2 9">Belongs to the class-I pyridine nucleotide-disulfide oxidoreductase family.</text>
</comment>
<dbReference type="InterPro" id="IPR023753">
    <property type="entry name" value="FAD/NAD-binding_dom"/>
</dbReference>
<keyword evidence="4 9" id="KW-0274">FAD</keyword>
<dbReference type="PRINTS" id="PR00368">
    <property type="entry name" value="FADPNR"/>
</dbReference>
<dbReference type="EMBL" id="JBHTAH010000019">
    <property type="protein sequence ID" value="MFC7071167.1"/>
    <property type="molecule type" value="Genomic_DNA"/>
</dbReference>
<evidence type="ECO:0000256" key="6">
    <source>
        <dbReference type="ARBA" id="ARBA00023002"/>
    </source>
</evidence>
<dbReference type="SUPFAM" id="SSF51905">
    <property type="entry name" value="FAD/NAD(P)-binding domain"/>
    <property type="match status" value="1"/>
</dbReference>
<feature type="domain" description="Pyridine nucleotide-disulphide oxidoreductase dimerisation" evidence="10">
    <location>
        <begin position="366"/>
        <end position="462"/>
    </location>
</feature>
<dbReference type="Pfam" id="PF07992">
    <property type="entry name" value="Pyr_redox_2"/>
    <property type="match status" value="1"/>
</dbReference>
<keyword evidence="6 9" id="KW-0560">Oxidoreductase</keyword>
<dbReference type="InterPro" id="IPR012999">
    <property type="entry name" value="Pyr_OxRdtase_I_AS"/>
</dbReference>
<dbReference type="PANTHER" id="PTHR43014:SF5">
    <property type="entry name" value="GLUTATHIONE REDUCTASE (NADPH)"/>
    <property type="match status" value="1"/>
</dbReference>
<evidence type="ECO:0000313" key="13">
    <source>
        <dbReference type="Proteomes" id="UP001596461"/>
    </source>
</evidence>
<comment type="cofactor">
    <cofactor evidence="1">
        <name>FAD</name>
        <dbReference type="ChEBI" id="CHEBI:57692"/>
    </cofactor>
</comment>
<keyword evidence="7" id="KW-1015">Disulfide bond</keyword>
<reference evidence="12 13" key="1">
    <citation type="journal article" date="2019" name="Int. J. Syst. Evol. Microbiol.">
        <title>The Global Catalogue of Microorganisms (GCM) 10K type strain sequencing project: providing services to taxonomists for standard genome sequencing and annotation.</title>
        <authorList>
            <consortium name="The Broad Institute Genomics Platform"/>
            <consortium name="The Broad Institute Genome Sequencing Center for Infectious Disease"/>
            <person name="Wu L."/>
            <person name="Ma J."/>
        </authorList>
    </citation>
    <scope>NUCLEOTIDE SEQUENCE [LARGE SCALE GENOMIC DNA]</scope>
    <source>
        <strain evidence="12 13">DT31</strain>
    </source>
</reference>
<gene>
    <name evidence="12" type="ORF">ACFQL9_16095</name>
</gene>
<accession>A0ABD5WCZ8</accession>
<sequence>MHVAIIGAYGSAGVAAAERLADHTDPADPAAPLDRLTLLDDGDPGGGLCILRGCMPSKAVLSAAAHRYRARHDDRLVGDPPELDLEAVVANKDEHVSSFASHRRSAVRALAERDGVAFRHERARFLGPRELALSGGGRLAPDYVVVATGSTLAVPDLPGVDDVDWLDSADVLDATTLPDSGVVMGFGYVGIELAAYLAEAGVDLTVIEHDARPLDDAPAPFGDDLLDLYREEFGIDVLTDTREESVEPTADGGVRLHTDRDDDRATVEADGMFLFTGRRPNLDGLGLDDAGLVPGPDWVDATMRAVGDDAGRTFVVGDANGRTPLLHVAKEQGHVAADNVLADAAGDDLAEYNPITHHVVFSGAAEYPYARVGHTADSARDAGHEVVEVEREASRDGVFAVKDAPRGRARLVVDADDGTVLGYLGLHLDADVMAKTMQVLVERGADVREVPDRAYHPTTPEILDGLFRAASAEL</sequence>
<evidence type="ECO:0000313" key="12">
    <source>
        <dbReference type="EMBL" id="MFC7071167.1"/>
    </source>
</evidence>
<dbReference type="EC" id="1.-.-.-" evidence="12"/>
<evidence type="ECO:0000256" key="7">
    <source>
        <dbReference type="ARBA" id="ARBA00023157"/>
    </source>
</evidence>
<dbReference type="InterPro" id="IPR004099">
    <property type="entry name" value="Pyr_nucl-diS_OxRdtase_dimer"/>
</dbReference>
<organism evidence="12 13">
    <name type="scientific">Halobaculum lipolyticum</name>
    <dbReference type="NCBI Taxonomy" id="3032001"/>
    <lineage>
        <taxon>Archaea</taxon>
        <taxon>Methanobacteriati</taxon>
        <taxon>Methanobacteriota</taxon>
        <taxon>Stenosarchaea group</taxon>
        <taxon>Halobacteria</taxon>
        <taxon>Halobacteriales</taxon>
        <taxon>Haloferacaceae</taxon>
        <taxon>Halobaculum</taxon>
    </lineage>
</organism>
<keyword evidence="13" id="KW-1185">Reference proteome</keyword>
<name>A0ABD5WCZ8_9EURY</name>
<dbReference type="AlphaFoldDB" id="A0ABD5WCZ8"/>
<dbReference type="Proteomes" id="UP001596461">
    <property type="component" value="Unassembled WGS sequence"/>
</dbReference>
<evidence type="ECO:0000259" key="11">
    <source>
        <dbReference type="Pfam" id="PF07992"/>
    </source>
</evidence>
<evidence type="ECO:0000256" key="8">
    <source>
        <dbReference type="ARBA" id="ARBA00023284"/>
    </source>
</evidence>
<comment type="caution">
    <text evidence="12">The sequence shown here is derived from an EMBL/GenBank/DDBJ whole genome shotgun (WGS) entry which is preliminary data.</text>
</comment>
<evidence type="ECO:0000256" key="2">
    <source>
        <dbReference type="ARBA" id="ARBA00007532"/>
    </source>
</evidence>
<dbReference type="InterPro" id="IPR016156">
    <property type="entry name" value="FAD/NAD-linked_Rdtase_dimer_sf"/>
</dbReference>
<evidence type="ECO:0000259" key="10">
    <source>
        <dbReference type="Pfam" id="PF02852"/>
    </source>
</evidence>
<keyword evidence="8 9" id="KW-0676">Redox-active center</keyword>
<evidence type="ECO:0000256" key="3">
    <source>
        <dbReference type="ARBA" id="ARBA00022630"/>
    </source>
</evidence>
<evidence type="ECO:0000256" key="1">
    <source>
        <dbReference type="ARBA" id="ARBA00001974"/>
    </source>
</evidence>
<evidence type="ECO:0000256" key="4">
    <source>
        <dbReference type="ARBA" id="ARBA00022827"/>
    </source>
</evidence>
<proteinExistence type="inferred from homology"/>
<dbReference type="PRINTS" id="PR00411">
    <property type="entry name" value="PNDRDTASEI"/>
</dbReference>
<dbReference type="InterPro" id="IPR036188">
    <property type="entry name" value="FAD/NAD-bd_sf"/>
</dbReference>
<dbReference type="Gene3D" id="3.50.50.60">
    <property type="entry name" value="FAD/NAD(P)-binding domain"/>
    <property type="match status" value="2"/>
</dbReference>
<dbReference type="PANTHER" id="PTHR43014">
    <property type="entry name" value="MERCURIC REDUCTASE"/>
    <property type="match status" value="1"/>
</dbReference>
<protein>
    <submittedName>
        <fullName evidence="12">Dihydrolipoyl dehydrogenase family protein</fullName>
        <ecNumber evidence="12">1.-.-.-</ecNumber>
    </submittedName>
</protein>
<dbReference type="SUPFAM" id="SSF55424">
    <property type="entry name" value="FAD/NAD-linked reductases, dimerisation (C-terminal) domain"/>
    <property type="match status" value="1"/>
</dbReference>
<dbReference type="Pfam" id="PF02852">
    <property type="entry name" value="Pyr_redox_dim"/>
    <property type="match status" value="1"/>
</dbReference>
<dbReference type="RefSeq" id="WP_284032216.1">
    <property type="nucleotide sequence ID" value="NZ_CP126154.1"/>
</dbReference>
<feature type="domain" description="FAD/NAD(P)-binding" evidence="11">
    <location>
        <begin position="1"/>
        <end position="333"/>
    </location>
</feature>